<name>A0A4R2LG17_9BACE</name>
<sequence length="40" mass="4751">MITIKPSADNLFFRTLYTALSILLRKIRNSVTCYFFNIKH</sequence>
<reference evidence="1 2" key="1">
    <citation type="submission" date="2019-03" db="EMBL/GenBank/DDBJ databases">
        <title>Genomic Encyclopedia of Type Strains, Phase IV (KMG-IV): sequencing the most valuable type-strain genomes for metagenomic binning, comparative biology and taxonomic classification.</title>
        <authorList>
            <person name="Goeker M."/>
        </authorList>
    </citation>
    <scope>NUCLEOTIDE SEQUENCE [LARGE SCALE GENOMIC DNA]</scope>
    <source>
        <strain evidence="1 2">DSM 23917</strain>
    </source>
</reference>
<accession>A0A4R2LG17</accession>
<dbReference type="AlphaFoldDB" id="A0A4R2LG17"/>
<organism evidence="1 2">
    <name type="scientific">Prevotella heparinolytica</name>
    <dbReference type="NCBI Taxonomy" id="28113"/>
    <lineage>
        <taxon>Bacteria</taxon>
        <taxon>Pseudomonadati</taxon>
        <taxon>Bacteroidota</taxon>
        <taxon>Bacteroidia</taxon>
        <taxon>Bacteroidales</taxon>
        <taxon>Bacteroidaceae</taxon>
        <taxon>Bacteroides</taxon>
    </lineage>
</organism>
<gene>
    <name evidence="1" type="ORF">EV202_12719</name>
</gene>
<comment type="caution">
    <text evidence="1">The sequence shown here is derived from an EMBL/GenBank/DDBJ whole genome shotgun (WGS) entry which is preliminary data.</text>
</comment>
<proteinExistence type="predicted"/>
<dbReference type="EMBL" id="SLXB01000027">
    <property type="protein sequence ID" value="TCO88136.1"/>
    <property type="molecule type" value="Genomic_DNA"/>
</dbReference>
<evidence type="ECO:0000313" key="2">
    <source>
        <dbReference type="Proteomes" id="UP000295600"/>
    </source>
</evidence>
<dbReference type="Proteomes" id="UP000295600">
    <property type="component" value="Unassembled WGS sequence"/>
</dbReference>
<evidence type="ECO:0000313" key="1">
    <source>
        <dbReference type="EMBL" id="TCO88136.1"/>
    </source>
</evidence>
<protein>
    <submittedName>
        <fullName evidence="1">Uncharacterized protein</fullName>
    </submittedName>
</protein>